<dbReference type="AlphaFoldDB" id="A0A160TK89"/>
<feature type="domain" description="Amidase" evidence="1">
    <location>
        <begin position="25"/>
        <end position="285"/>
    </location>
</feature>
<dbReference type="SUPFAM" id="SSF75304">
    <property type="entry name" value="Amidase signature (AS) enzymes"/>
    <property type="match status" value="1"/>
</dbReference>
<dbReference type="InterPro" id="IPR023631">
    <property type="entry name" value="Amidase_dom"/>
</dbReference>
<dbReference type="EMBL" id="CZQE01000138">
    <property type="protein sequence ID" value="CUS44357.1"/>
    <property type="molecule type" value="Genomic_DNA"/>
</dbReference>
<dbReference type="Gene3D" id="3.90.1300.10">
    <property type="entry name" value="Amidase signature (AS) domain"/>
    <property type="match status" value="1"/>
</dbReference>
<keyword evidence="2" id="KW-0808">Transferase</keyword>
<dbReference type="GO" id="GO:0016740">
    <property type="term" value="F:transferase activity"/>
    <property type="evidence" value="ECO:0007669"/>
    <property type="project" value="UniProtKB-KW"/>
</dbReference>
<dbReference type="EC" id="6.3.5.7" evidence="2"/>
<dbReference type="GO" id="GO:0050566">
    <property type="term" value="F:asparaginyl-tRNA synthase (glutamine-hydrolyzing) activity"/>
    <property type="evidence" value="ECO:0007669"/>
    <property type="project" value="UniProtKB-EC"/>
</dbReference>
<sequence>MTEKSALETAAAIRAGETSALLECEAAIARIEARDGPINAVVVRDFDRARRQATEMDRSLAAGDTAPLLGVPMTIKESYDIAGLPTTWGFEAHRNHVALKDAVAVTRLKAAGAVFLGKTNVPVGLADLQSVNPIYGCTNNPHDHTRVPGGSSGGSAAALASGMVPLEYGSDIGGSIRVPAHFCGVWGHKPTFGVLPTEGHFFPGTDGARVVLSVIGPMARDGADLALAFDLVADIPQPRATIDKPRGLRILLLTEHPLAKTDPAIVAAIEHAAAKLEAAGARISRSTGLLPDLATQQGDYMRMLAIAMARGAPPEGGTAATLPQWFSMLDDQARNTRAWTRLFGEFDVIFAPALGSVAFAHDDTDLRQRLLAIDGEQTFFALQFAWPGLATYPGLPSTSVPIGRTAEGLPIGMQVIAGLNRDHNAIAAARLAHELVWSK</sequence>
<dbReference type="EC" id="6.3.5.6" evidence="2"/>
<dbReference type="PANTHER" id="PTHR43372:SF4">
    <property type="entry name" value="FATTY-ACID AMIDE HYDROLASE 2"/>
    <property type="match status" value="1"/>
</dbReference>
<keyword evidence="2" id="KW-0436">Ligase</keyword>
<feature type="domain" description="Amidase" evidence="1">
    <location>
        <begin position="332"/>
        <end position="423"/>
    </location>
</feature>
<gene>
    <name evidence="2" type="ORF">MGWOODY_Smn2805</name>
</gene>
<dbReference type="PANTHER" id="PTHR43372">
    <property type="entry name" value="FATTY-ACID AMIDE HYDROLASE"/>
    <property type="match status" value="1"/>
</dbReference>
<evidence type="ECO:0000313" key="2">
    <source>
        <dbReference type="EMBL" id="CUS44357.1"/>
    </source>
</evidence>
<dbReference type="GO" id="GO:0050567">
    <property type="term" value="F:glutaminyl-tRNA synthase (glutamine-hydrolyzing) activity"/>
    <property type="evidence" value="ECO:0007669"/>
    <property type="project" value="UniProtKB-EC"/>
</dbReference>
<proteinExistence type="predicted"/>
<dbReference type="Pfam" id="PF01425">
    <property type="entry name" value="Amidase"/>
    <property type="match status" value="2"/>
</dbReference>
<name>A0A160TK89_9ZZZZ</name>
<accession>A0A160TK89</accession>
<organism evidence="2">
    <name type="scientific">hydrothermal vent metagenome</name>
    <dbReference type="NCBI Taxonomy" id="652676"/>
    <lineage>
        <taxon>unclassified sequences</taxon>
        <taxon>metagenomes</taxon>
        <taxon>ecological metagenomes</taxon>
    </lineage>
</organism>
<dbReference type="InterPro" id="IPR052739">
    <property type="entry name" value="FAAH2"/>
</dbReference>
<protein>
    <submittedName>
        <fullName evidence="2">Aspartyl-tRNA(Asn) amidotransferase subunit A @ Glutamyl-tRNA(Gln) amidotransferase subunit A</fullName>
        <ecNumber evidence="2">6.3.5.6</ecNumber>
        <ecNumber evidence="2">6.3.5.7</ecNumber>
    </submittedName>
</protein>
<dbReference type="GO" id="GO:0012505">
    <property type="term" value="C:endomembrane system"/>
    <property type="evidence" value="ECO:0007669"/>
    <property type="project" value="TreeGrafter"/>
</dbReference>
<reference evidence="2" key="1">
    <citation type="submission" date="2015-10" db="EMBL/GenBank/DDBJ databases">
        <authorList>
            <person name="Gilbert D.G."/>
        </authorList>
    </citation>
    <scope>NUCLEOTIDE SEQUENCE</scope>
</reference>
<dbReference type="InterPro" id="IPR036928">
    <property type="entry name" value="AS_sf"/>
</dbReference>
<evidence type="ECO:0000259" key="1">
    <source>
        <dbReference type="Pfam" id="PF01425"/>
    </source>
</evidence>